<evidence type="ECO:0000256" key="3">
    <source>
        <dbReference type="ARBA" id="ARBA00022989"/>
    </source>
</evidence>
<evidence type="ECO:0000256" key="4">
    <source>
        <dbReference type="ARBA" id="ARBA00023136"/>
    </source>
</evidence>
<dbReference type="InterPro" id="IPR050579">
    <property type="entry name" value="PMP-22/EMP/MP20-like"/>
</dbReference>
<accession>A0AA35KN17</accession>
<dbReference type="PANTHER" id="PTHR10671:SF34">
    <property type="entry name" value="PROTEIN NKG7"/>
    <property type="match status" value="1"/>
</dbReference>
<sequence length="156" mass="16497">MHILQISAVICAFISLLFLLIALGSDYWLQIGNANSGLWNLCMPTCRHIGMAAAGFIHATRAFMFFGMIAGAISCIILCGTFFDFQFGFLSRARTSAIASLVAAGCVLIAMAIYTGQAGGNGFYGWSFGLGWASFPLFLITGGLAFPLDRAVSTGA</sequence>
<dbReference type="PANTHER" id="PTHR10671">
    <property type="entry name" value="EPITHELIAL MEMBRANE PROTEIN-RELATED"/>
    <property type="match status" value="1"/>
</dbReference>
<dbReference type="EMBL" id="OX395133">
    <property type="protein sequence ID" value="CAI5781221.1"/>
    <property type="molecule type" value="Genomic_DNA"/>
</dbReference>
<dbReference type="InterPro" id="IPR004031">
    <property type="entry name" value="PMP22/EMP/MP20/Claudin"/>
</dbReference>
<feature type="transmembrane region" description="Helical" evidence="5">
    <location>
        <begin position="123"/>
        <end position="146"/>
    </location>
</feature>
<name>A0AA35KN17_9SAUR</name>
<keyword evidence="7" id="KW-1185">Reference proteome</keyword>
<dbReference type="Gene3D" id="1.20.140.150">
    <property type="match status" value="2"/>
</dbReference>
<evidence type="ECO:0000313" key="6">
    <source>
        <dbReference type="EMBL" id="CAI5781221.1"/>
    </source>
</evidence>
<reference evidence="6" key="1">
    <citation type="submission" date="2022-12" db="EMBL/GenBank/DDBJ databases">
        <authorList>
            <person name="Alioto T."/>
            <person name="Alioto T."/>
            <person name="Gomez Garrido J."/>
        </authorList>
    </citation>
    <scope>NUCLEOTIDE SEQUENCE</scope>
</reference>
<dbReference type="GO" id="GO:0005886">
    <property type="term" value="C:plasma membrane"/>
    <property type="evidence" value="ECO:0007669"/>
    <property type="project" value="TreeGrafter"/>
</dbReference>
<feature type="transmembrane region" description="Helical" evidence="5">
    <location>
        <begin position="6"/>
        <end position="25"/>
    </location>
</feature>
<evidence type="ECO:0000256" key="1">
    <source>
        <dbReference type="ARBA" id="ARBA00004141"/>
    </source>
</evidence>
<protein>
    <submittedName>
        <fullName evidence="6">Protein NKG7-like</fullName>
    </submittedName>
</protein>
<organism evidence="6 7">
    <name type="scientific">Podarcis lilfordi</name>
    <name type="common">Lilford's wall lizard</name>
    <dbReference type="NCBI Taxonomy" id="74358"/>
    <lineage>
        <taxon>Eukaryota</taxon>
        <taxon>Metazoa</taxon>
        <taxon>Chordata</taxon>
        <taxon>Craniata</taxon>
        <taxon>Vertebrata</taxon>
        <taxon>Euteleostomi</taxon>
        <taxon>Lepidosauria</taxon>
        <taxon>Squamata</taxon>
        <taxon>Bifurcata</taxon>
        <taxon>Unidentata</taxon>
        <taxon>Episquamata</taxon>
        <taxon>Laterata</taxon>
        <taxon>Lacertibaenia</taxon>
        <taxon>Lacertidae</taxon>
        <taxon>Podarcis</taxon>
    </lineage>
</organism>
<feature type="transmembrane region" description="Helical" evidence="5">
    <location>
        <begin position="97"/>
        <end position="117"/>
    </location>
</feature>
<keyword evidence="2 5" id="KW-0812">Transmembrane</keyword>
<proteinExistence type="predicted"/>
<evidence type="ECO:0000313" key="7">
    <source>
        <dbReference type="Proteomes" id="UP001178461"/>
    </source>
</evidence>
<dbReference type="Pfam" id="PF00822">
    <property type="entry name" value="PMP22_Claudin"/>
    <property type="match status" value="1"/>
</dbReference>
<comment type="subcellular location">
    <subcellularLocation>
        <location evidence="1">Membrane</location>
        <topology evidence="1">Multi-pass membrane protein</topology>
    </subcellularLocation>
</comment>
<dbReference type="AlphaFoldDB" id="A0AA35KN17"/>
<keyword evidence="3 5" id="KW-1133">Transmembrane helix</keyword>
<dbReference type="Proteomes" id="UP001178461">
    <property type="component" value="Chromosome 8"/>
</dbReference>
<feature type="transmembrane region" description="Helical" evidence="5">
    <location>
        <begin position="63"/>
        <end position="85"/>
    </location>
</feature>
<evidence type="ECO:0000256" key="2">
    <source>
        <dbReference type="ARBA" id="ARBA00022692"/>
    </source>
</evidence>
<keyword evidence="4 5" id="KW-0472">Membrane</keyword>
<gene>
    <name evidence="6" type="ORF">PODLI_1B010840</name>
</gene>
<evidence type="ECO:0000256" key="5">
    <source>
        <dbReference type="SAM" id="Phobius"/>
    </source>
</evidence>